<feature type="compositionally biased region" description="Low complexity" evidence="5">
    <location>
        <begin position="263"/>
        <end position="273"/>
    </location>
</feature>
<dbReference type="GO" id="GO:0000460">
    <property type="term" value="P:maturation of 5.8S rRNA"/>
    <property type="evidence" value="ECO:0007669"/>
    <property type="project" value="TreeGrafter"/>
</dbReference>
<gene>
    <name evidence="7" type="ORF">QYM36_011550</name>
</gene>
<dbReference type="PANTHER" id="PTHR23405:SF4">
    <property type="entry name" value="PROTEIN MAK16 HOMOLOG"/>
    <property type="match status" value="1"/>
</dbReference>
<comment type="caution">
    <text evidence="7">The sequence shown here is derived from an EMBL/GenBank/DDBJ whole genome shotgun (WGS) entry which is preliminary data.</text>
</comment>
<dbReference type="GO" id="GO:0000470">
    <property type="term" value="P:maturation of LSU-rRNA"/>
    <property type="evidence" value="ECO:0007669"/>
    <property type="project" value="TreeGrafter"/>
</dbReference>
<feature type="region of interest" description="Disordered" evidence="5">
    <location>
        <begin position="190"/>
        <end position="322"/>
    </location>
</feature>
<dbReference type="Proteomes" id="UP001187531">
    <property type="component" value="Unassembled WGS sequence"/>
</dbReference>
<protein>
    <recommendedName>
        <fullName evidence="4">Protein MAK16 homolog</fullName>
    </recommendedName>
</protein>
<dbReference type="GO" id="GO:0005730">
    <property type="term" value="C:nucleolus"/>
    <property type="evidence" value="ECO:0007669"/>
    <property type="project" value="UniProtKB-SubCell"/>
</dbReference>
<dbReference type="PANTHER" id="PTHR23405">
    <property type="entry name" value="MAINTENANCE OF KILLER 16 MAK16 PROTEIN-RELATED"/>
    <property type="match status" value="1"/>
</dbReference>
<feature type="compositionally biased region" description="Acidic residues" evidence="5">
    <location>
        <begin position="190"/>
        <end position="215"/>
    </location>
</feature>
<dbReference type="EMBL" id="JAVRJZ010000015">
    <property type="protein sequence ID" value="KAK2712886.1"/>
    <property type="molecule type" value="Genomic_DNA"/>
</dbReference>
<evidence type="ECO:0000259" key="6">
    <source>
        <dbReference type="Pfam" id="PF01778"/>
    </source>
</evidence>
<feature type="compositionally biased region" description="Basic residues" evidence="5">
    <location>
        <begin position="283"/>
        <end position="300"/>
    </location>
</feature>
<feature type="compositionally biased region" description="Acidic residues" evidence="5">
    <location>
        <begin position="223"/>
        <end position="252"/>
    </location>
</feature>
<keyword evidence="8" id="KW-1185">Reference proteome</keyword>
<evidence type="ECO:0000256" key="2">
    <source>
        <dbReference type="ARBA" id="ARBA00005514"/>
    </source>
</evidence>
<accession>A0AA88L4Y1</accession>
<evidence type="ECO:0000256" key="4">
    <source>
        <dbReference type="PIRNR" id="PIRNR003352"/>
    </source>
</evidence>
<dbReference type="FunFam" id="3.30.390.110:FF:000003">
    <property type="entry name" value="Protein MAK16 homolog"/>
    <property type="match status" value="1"/>
</dbReference>
<proteinExistence type="inferred from homology"/>
<evidence type="ECO:0000256" key="1">
    <source>
        <dbReference type="ARBA" id="ARBA00004604"/>
    </source>
</evidence>
<dbReference type="Pfam" id="PF01778">
    <property type="entry name" value="Ribosomal_L28e"/>
    <property type="match status" value="1"/>
</dbReference>
<evidence type="ECO:0000313" key="8">
    <source>
        <dbReference type="Proteomes" id="UP001187531"/>
    </source>
</evidence>
<dbReference type="GO" id="GO:0030687">
    <property type="term" value="C:preribosome, large subunit precursor"/>
    <property type="evidence" value="ECO:0007669"/>
    <property type="project" value="TreeGrafter"/>
</dbReference>
<sequence>MSDDVVWSIINENLCSYKVKTKTQTFCRNEYNLTGLCNRATCPLANSQYATVREDKGICYLYMKTVERSAFPSKMWERVKLSKDLDKALRQINVNLIYWPKFMKAKCRQRFLKIQQYLIRMRKLRLRRQKKLTPVRLKIDRRETRREQKALIAARLDTNIEQELLKRLKEGTYGDIYNFSQVAFDKALDAEEMESEAEEGEKENESDEEETEINPEIERELEGEYEDSEEETHEFVEAEDSDIMSDEEDLEELNSRVTKLLEKSSQAESSSDGESADEESGPSKKRKLETKAKKKRKTGKKKMEIEYEIESSSLPKVKVVGR</sequence>
<name>A0AA88L4Y1_ARTSF</name>
<evidence type="ECO:0000313" key="7">
    <source>
        <dbReference type="EMBL" id="KAK2712886.1"/>
    </source>
</evidence>
<dbReference type="Pfam" id="PF04874">
    <property type="entry name" value="Mak16"/>
    <property type="match status" value="1"/>
</dbReference>
<dbReference type="InterPro" id="IPR006958">
    <property type="entry name" value="Mak16"/>
</dbReference>
<keyword evidence="3 4" id="KW-0539">Nucleus</keyword>
<organism evidence="7 8">
    <name type="scientific">Artemia franciscana</name>
    <name type="common">Brine shrimp</name>
    <name type="synonym">Artemia sanfranciscana</name>
    <dbReference type="NCBI Taxonomy" id="6661"/>
    <lineage>
        <taxon>Eukaryota</taxon>
        <taxon>Metazoa</taxon>
        <taxon>Ecdysozoa</taxon>
        <taxon>Arthropoda</taxon>
        <taxon>Crustacea</taxon>
        <taxon>Branchiopoda</taxon>
        <taxon>Anostraca</taxon>
        <taxon>Artemiidae</taxon>
        <taxon>Artemia</taxon>
    </lineage>
</organism>
<feature type="domain" description="Ribosomal eL28/Mak16" evidence="6">
    <location>
        <begin position="5"/>
        <end position="117"/>
    </location>
</feature>
<comment type="subcellular location">
    <subcellularLocation>
        <location evidence="1">Nucleus</location>
        <location evidence="1">Nucleolus</location>
    </subcellularLocation>
</comment>
<dbReference type="Gene3D" id="3.30.390.110">
    <property type="match status" value="1"/>
</dbReference>
<comment type="similarity">
    <text evidence="2 4">Belongs to the MAK16 family.</text>
</comment>
<evidence type="ECO:0000256" key="3">
    <source>
        <dbReference type="ARBA" id="ARBA00023242"/>
    </source>
</evidence>
<dbReference type="InterPro" id="IPR029004">
    <property type="entry name" value="Ribosomal_eL28/Mak16"/>
</dbReference>
<dbReference type="AlphaFoldDB" id="A0AA88L4Y1"/>
<reference evidence="7" key="1">
    <citation type="submission" date="2023-07" db="EMBL/GenBank/DDBJ databases">
        <title>Chromosome-level genome assembly of Artemia franciscana.</title>
        <authorList>
            <person name="Jo E."/>
        </authorList>
    </citation>
    <scope>NUCLEOTIDE SEQUENCE</scope>
    <source>
        <tissue evidence="7">Whole body</tissue>
    </source>
</reference>
<evidence type="ECO:0000256" key="5">
    <source>
        <dbReference type="SAM" id="MobiDB-lite"/>
    </source>
</evidence>
<dbReference type="PIRSF" id="PIRSF003352">
    <property type="entry name" value="MAK16"/>
    <property type="match status" value="1"/>
</dbReference>